<dbReference type="Proteomes" id="UP000663891">
    <property type="component" value="Unassembled WGS sequence"/>
</dbReference>
<dbReference type="EMBL" id="CAJNON010000075">
    <property type="protein sequence ID" value="CAF0922380.1"/>
    <property type="molecule type" value="Genomic_DNA"/>
</dbReference>
<dbReference type="SMART" id="SM00028">
    <property type="entry name" value="TPR"/>
    <property type="match status" value="1"/>
</dbReference>
<gene>
    <name evidence="3" type="ORF">OKA104_LOCUS33396</name>
    <name evidence="2" type="ORF">VCS650_LOCUS10450</name>
</gene>
<dbReference type="SUPFAM" id="SSF48452">
    <property type="entry name" value="TPR-like"/>
    <property type="match status" value="1"/>
</dbReference>
<dbReference type="AlphaFoldDB" id="A0A814B047"/>
<evidence type="ECO:0000313" key="4">
    <source>
        <dbReference type="Proteomes" id="UP000663891"/>
    </source>
</evidence>
<dbReference type="Gene3D" id="1.25.40.10">
    <property type="entry name" value="Tetratricopeptide repeat domain"/>
    <property type="match status" value="1"/>
</dbReference>
<evidence type="ECO:0000313" key="3">
    <source>
        <dbReference type="EMBL" id="CAF4061182.1"/>
    </source>
</evidence>
<keyword evidence="1" id="KW-0802">TPR repeat</keyword>
<comment type="caution">
    <text evidence="2">The sequence shown here is derived from an EMBL/GenBank/DDBJ whole genome shotgun (WGS) entry which is preliminary data.</text>
</comment>
<protein>
    <submittedName>
        <fullName evidence="2">Uncharacterized protein</fullName>
    </submittedName>
</protein>
<name>A0A814B047_9BILA</name>
<dbReference type="PROSITE" id="PS50005">
    <property type="entry name" value="TPR"/>
    <property type="match status" value="1"/>
</dbReference>
<proteinExistence type="predicted"/>
<accession>A0A814B047</accession>
<dbReference type="InterPro" id="IPR019734">
    <property type="entry name" value="TPR_rpt"/>
</dbReference>
<feature type="repeat" description="TPR" evidence="1">
    <location>
        <begin position="39"/>
        <end position="72"/>
    </location>
</feature>
<evidence type="ECO:0000313" key="2">
    <source>
        <dbReference type="EMBL" id="CAF0922380.1"/>
    </source>
</evidence>
<sequence length="97" mass="11536">MIIIFGRLLFSMEQYRKAHEYYHLLLDQYSDTMDPNLQANIHRNIGHIYLARENIRAALTHYNNAVNLFNNSDDTARQHWAKTLIDISKIYSTCDQY</sequence>
<organism evidence="2 4">
    <name type="scientific">Adineta steineri</name>
    <dbReference type="NCBI Taxonomy" id="433720"/>
    <lineage>
        <taxon>Eukaryota</taxon>
        <taxon>Metazoa</taxon>
        <taxon>Spiralia</taxon>
        <taxon>Gnathifera</taxon>
        <taxon>Rotifera</taxon>
        <taxon>Eurotatoria</taxon>
        <taxon>Bdelloidea</taxon>
        <taxon>Adinetida</taxon>
        <taxon>Adinetidae</taxon>
        <taxon>Adineta</taxon>
    </lineage>
</organism>
<dbReference type="Pfam" id="PF13424">
    <property type="entry name" value="TPR_12"/>
    <property type="match status" value="1"/>
</dbReference>
<dbReference type="InterPro" id="IPR011990">
    <property type="entry name" value="TPR-like_helical_dom_sf"/>
</dbReference>
<reference evidence="2" key="1">
    <citation type="submission" date="2021-02" db="EMBL/GenBank/DDBJ databases">
        <authorList>
            <person name="Nowell W R."/>
        </authorList>
    </citation>
    <scope>NUCLEOTIDE SEQUENCE</scope>
</reference>
<dbReference type="EMBL" id="CAJOAY010004240">
    <property type="protein sequence ID" value="CAF4061182.1"/>
    <property type="molecule type" value="Genomic_DNA"/>
</dbReference>
<dbReference type="OrthoDB" id="10658089at2759"/>
<evidence type="ECO:0000256" key="1">
    <source>
        <dbReference type="PROSITE-ProRule" id="PRU00339"/>
    </source>
</evidence>
<dbReference type="Proteomes" id="UP000663881">
    <property type="component" value="Unassembled WGS sequence"/>
</dbReference>